<dbReference type="InterPro" id="IPR005807">
    <property type="entry name" value="SecE_bac"/>
</dbReference>
<dbReference type="NCBIfam" id="TIGR00964">
    <property type="entry name" value="secE_bact"/>
    <property type="match status" value="1"/>
</dbReference>
<dbReference type="GO" id="GO:0009306">
    <property type="term" value="P:protein secretion"/>
    <property type="evidence" value="ECO:0007669"/>
    <property type="project" value="UniProtKB-UniRule"/>
</dbReference>
<reference evidence="10 11" key="1">
    <citation type="submission" date="2018-04" db="EMBL/GenBank/DDBJ databases">
        <title>Genomic Encyclopedia of Type Strains, Phase III (KMG-III): the genomes of soil and plant-associated and newly described type strains.</title>
        <authorList>
            <person name="Whitman W."/>
        </authorList>
    </citation>
    <scope>NUCLEOTIDE SEQUENCE [LARGE SCALE GENOMIC DNA]</scope>
    <source>
        <strain evidence="10 11">NW12</strain>
    </source>
</reference>
<dbReference type="EMBL" id="PZZN01000001">
    <property type="protein sequence ID" value="PTM46816.1"/>
    <property type="molecule type" value="Genomic_DNA"/>
</dbReference>
<keyword evidence="4 9" id="KW-0812">Transmembrane</keyword>
<comment type="subunit">
    <text evidence="9">Component of the Sec protein translocase complex. Heterotrimer consisting of SecY, SecE and SecG subunits. The heterotrimers can form oligomers, although 1 heterotrimer is thought to be able to translocate proteins. Interacts with the ribosome. Interacts with SecDF, and other proteins may be involved. Interacts with SecA.</text>
</comment>
<dbReference type="HAMAP" id="MF_00422">
    <property type="entry name" value="SecE"/>
    <property type="match status" value="1"/>
</dbReference>
<dbReference type="PROSITE" id="PS01067">
    <property type="entry name" value="SECE_SEC61G"/>
    <property type="match status" value="1"/>
</dbReference>
<evidence type="ECO:0000256" key="6">
    <source>
        <dbReference type="ARBA" id="ARBA00022989"/>
    </source>
</evidence>
<evidence type="ECO:0000256" key="1">
    <source>
        <dbReference type="ARBA" id="ARBA00004370"/>
    </source>
</evidence>
<dbReference type="InterPro" id="IPR001901">
    <property type="entry name" value="Translocase_SecE/Sec61-g"/>
</dbReference>
<evidence type="ECO:0000256" key="3">
    <source>
        <dbReference type="ARBA" id="ARBA00022475"/>
    </source>
</evidence>
<evidence type="ECO:0000256" key="8">
    <source>
        <dbReference type="ARBA" id="ARBA00023136"/>
    </source>
</evidence>
<evidence type="ECO:0000313" key="10">
    <source>
        <dbReference type="EMBL" id="PTM46816.1"/>
    </source>
</evidence>
<organism evidence="10 11">
    <name type="scientific">Sphingomonas aerolata</name>
    <dbReference type="NCBI Taxonomy" id="185951"/>
    <lineage>
        <taxon>Bacteria</taxon>
        <taxon>Pseudomonadati</taxon>
        <taxon>Pseudomonadota</taxon>
        <taxon>Alphaproteobacteria</taxon>
        <taxon>Sphingomonadales</taxon>
        <taxon>Sphingomonadaceae</taxon>
        <taxon>Sphingomonas</taxon>
    </lineage>
</organism>
<evidence type="ECO:0000256" key="9">
    <source>
        <dbReference type="HAMAP-Rule" id="MF_00422"/>
    </source>
</evidence>
<keyword evidence="6 9" id="KW-1133">Transmembrane helix</keyword>
<dbReference type="GO" id="GO:0006605">
    <property type="term" value="P:protein targeting"/>
    <property type="evidence" value="ECO:0007669"/>
    <property type="project" value="UniProtKB-UniRule"/>
</dbReference>
<dbReference type="PRINTS" id="PR01650">
    <property type="entry name" value="SECETRNLCASE"/>
</dbReference>
<keyword evidence="8 9" id="KW-0472">Membrane</keyword>
<protein>
    <recommendedName>
        <fullName evidence="9">Protein translocase subunit SecE</fullName>
    </recommendedName>
</protein>
<dbReference type="GO" id="GO:0065002">
    <property type="term" value="P:intracellular protein transmembrane transport"/>
    <property type="evidence" value="ECO:0007669"/>
    <property type="project" value="UniProtKB-UniRule"/>
</dbReference>
<keyword evidence="2 9" id="KW-0813">Transport</keyword>
<comment type="caution">
    <text evidence="10">The sequence shown here is derived from an EMBL/GenBank/DDBJ whole genome shotgun (WGS) entry which is preliminary data.</text>
</comment>
<proteinExistence type="inferred from homology"/>
<sequence length="81" mass="9048">MPRFFSCLHQAGSNSTVAKTSPLEFIRQVRTETSKVTWPTRRETIMTGVMVVIMTTILALFFFGVDSILQAIVTALLKLAQ</sequence>
<dbReference type="InterPro" id="IPR038379">
    <property type="entry name" value="SecE_sf"/>
</dbReference>
<dbReference type="Pfam" id="PF00584">
    <property type="entry name" value="SecE"/>
    <property type="match status" value="1"/>
</dbReference>
<dbReference type="Proteomes" id="UP000240996">
    <property type="component" value="Unassembled WGS sequence"/>
</dbReference>
<evidence type="ECO:0000256" key="7">
    <source>
        <dbReference type="ARBA" id="ARBA00023010"/>
    </source>
</evidence>
<evidence type="ECO:0000256" key="2">
    <source>
        <dbReference type="ARBA" id="ARBA00022448"/>
    </source>
</evidence>
<evidence type="ECO:0000256" key="5">
    <source>
        <dbReference type="ARBA" id="ARBA00022927"/>
    </source>
</evidence>
<comment type="function">
    <text evidence="9">Essential subunit of the Sec protein translocation channel SecYEG. Clamps together the 2 halves of SecY. May contact the channel plug during translocation.</text>
</comment>
<accession>A0A2T4YSN9</accession>
<dbReference type="PANTHER" id="PTHR33910:SF1">
    <property type="entry name" value="PROTEIN TRANSLOCASE SUBUNIT SECE"/>
    <property type="match status" value="1"/>
</dbReference>
<dbReference type="GO" id="GO:0005886">
    <property type="term" value="C:plasma membrane"/>
    <property type="evidence" value="ECO:0007669"/>
    <property type="project" value="UniProtKB-SubCell"/>
</dbReference>
<feature type="transmembrane region" description="Helical" evidence="9">
    <location>
        <begin position="44"/>
        <end position="77"/>
    </location>
</feature>
<evidence type="ECO:0000256" key="4">
    <source>
        <dbReference type="ARBA" id="ARBA00022692"/>
    </source>
</evidence>
<keyword evidence="3 9" id="KW-1003">Cell membrane</keyword>
<dbReference type="AlphaFoldDB" id="A0A2T4YSN9"/>
<dbReference type="GO" id="GO:0043952">
    <property type="term" value="P:protein transport by the Sec complex"/>
    <property type="evidence" value="ECO:0007669"/>
    <property type="project" value="UniProtKB-UniRule"/>
</dbReference>
<dbReference type="Gene3D" id="1.20.5.1030">
    <property type="entry name" value="Preprotein translocase secy subunit"/>
    <property type="match status" value="1"/>
</dbReference>
<comment type="subcellular location">
    <subcellularLocation>
        <location evidence="9">Cell membrane</location>
        <topology evidence="9">Single-pass membrane protein</topology>
    </subcellularLocation>
    <subcellularLocation>
        <location evidence="1">Membrane</location>
    </subcellularLocation>
</comment>
<dbReference type="PANTHER" id="PTHR33910">
    <property type="entry name" value="PROTEIN TRANSLOCASE SUBUNIT SECE"/>
    <property type="match status" value="1"/>
</dbReference>
<comment type="similarity">
    <text evidence="9">Belongs to the SecE/SEC61-gamma family.</text>
</comment>
<gene>
    <name evidence="9" type="primary">secE</name>
    <name evidence="10" type="ORF">C8J24_0192</name>
</gene>
<evidence type="ECO:0000313" key="11">
    <source>
        <dbReference type="Proteomes" id="UP000240996"/>
    </source>
</evidence>
<name>A0A2T4YSN9_9SPHN</name>
<keyword evidence="7 9" id="KW-0811">Translocation</keyword>
<dbReference type="GO" id="GO:0008320">
    <property type="term" value="F:protein transmembrane transporter activity"/>
    <property type="evidence" value="ECO:0007669"/>
    <property type="project" value="UniProtKB-UniRule"/>
</dbReference>
<keyword evidence="11" id="KW-1185">Reference proteome</keyword>
<keyword evidence="5 9" id="KW-0653">Protein transport</keyword>